<evidence type="ECO:0000256" key="1">
    <source>
        <dbReference type="SAM" id="Phobius"/>
    </source>
</evidence>
<sequence>MGAALVLLATGLACASLQNVLVSIKTGSVTGSPAATAATVALGLLAAATISAGHDLRPLRT</sequence>
<dbReference type="AlphaFoldDB" id="A0A7Y9ERW1"/>
<keyword evidence="1" id="KW-1133">Transmembrane helix</keyword>
<dbReference type="EMBL" id="JACCBA010000001">
    <property type="protein sequence ID" value="NYD52758.1"/>
    <property type="molecule type" value="Genomic_DNA"/>
</dbReference>
<protein>
    <submittedName>
        <fullName evidence="2">Uncharacterized protein</fullName>
    </submittedName>
</protein>
<dbReference type="Proteomes" id="UP000529783">
    <property type="component" value="Unassembled WGS sequence"/>
</dbReference>
<reference evidence="2 3" key="1">
    <citation type="submission" date="2020-07" db="EMBL/GenBank/DDBJ databases">
        <title>Sequencing the genomes of 1000 actinobacteria strains.</title>
        <authorList>
            <person name="Klenk H.-P."/>
        </authorList>
    </citation>
    <scope>NUCLEOTIDE SEQUENCE [LARGE SCALE GENOMIC DNA]</scope>
    <source>
        <strain evidence="2 3">DSM 40398</strain>
    </source>
</reference>
<keyword evidence="1" id="KW-0812">Transmembrane</keyword>
<dbReference type="RefSeq" id="WP_179848918.1">
    <property type="nucleotide sequence ID" value="NZ_JACCBA010000001.1"/>
</dbReference>
<evidence type="ECO:0000313" key="3">
    <source>
        <dbReference type="Proteomes" id="UP000529783"/>
    </source>
</evidence>
<accession>A0A7Y9ERW1</accession>
<keyword evidence="3" id="KW-1185">Reference proteome</keyword>
<feature type="transmembrane region" description="Helical" evidence="1">
    <location>
        <begin position="34"/>
        <end position="53"/>
    </location>
</feature>
<comment type="caution">
    <text evidence="2">The sequence shown here is derived from an EMBL/GenBank/DDBJ whole genome shotgun (WGS) entry which is preliminary data.</text>
</comment>
<proteinExistence type="predicted"/>
<name>A0A7Y9ERW1_9ACTN</name>
<gene>
    <name evidence="2" type="ORF">BJY14_008741</name>
</gene>
<evidence type="ECO:0000313" key="2">
    <source>
        <dbReference type="EMBL" id="NYD52758.1"/>
    </source>
</evidence>
<keyword evidence="1" id="KW-0472">Membrane</keyword>
<organism evidence="2 3">
    <name type="scientific">Actinomadura luteofluorescens</name>
    <dbReference type="NCBI Taxonomy" id="46163"/>
    <lineage>
        <taxon>Bacteria</taxon>
        <taxon>Bacillati</taxon>
        <taxon>Actinomycetota</taxon>
        <taxon>Actinomycetes</taxon>
        <taxon>Streptosporangiales</taxon>
        <taxon>Thermomonosporaceae</taxon>
        <taxon>Actinomadura</taxon>
    </lineage>
</organism>